<dbReference type="InterPro" id="IPR035920">
    <property type="entry name" value="YhbY-like_sf"/>
</dbReference>
<dbReference type="NCBIfam" id="TIGR00253">
    <property type="entry name" value="RNA_bind_YhbY"/>
    <property type="match status" value="1"/>
</dbReference>
<dbReference type="Proteomes" id="UP001154240">
    <property type="component" value="Unassembled WGS sequence"/>
</dbReference>
<dbReference type="Gene3D" id="3.30.110.60">
    <property type="entry name" value="YhbY-like"/>
    <property type="match status" value="1"/>
</dbReference>
<evidence type="ECO:0000313" key="4">
    <source>
        <dbReference type="EMBL" id="MDG4476318.1"/>
    </source>
</evidence>
<reference evidence="4" key="2">
    <citation type="submission" date="2022-10" db="EMBL/GenBank/DDBJ databases">
        <authorList>
            <person name="Aronson H.S."/>
        </authorList>
    </citation>
    <scope>NUCLEOTIDE SEQUENCE</scope>
    <source>
        <strain evidence="4">RS19-109</strain>
    </source>
</reference>
<feature type="domain" description="CRM" evidence="3">
    <location>
        <begin position="5"/>
        <end position="101"/>
    </location>
</feature>
<dbReference type="RefSeq" id="WP_307633286.1">
    <property type="nucleotide sequence ID" value="NZ_JAPHEH010000001.1"/>
</dbReference>
<gene>
    <name evidence="4" type="primary">yhbY</name>
    <name evidence="4" type="ORF">OLX77_09130</name>
</gene>
<dbReference type="Pfam" id="PF01985">
    <property type="entry name" value="CRS1_YhbY"/>
    <property type="match status" value="1"/>
</dbReference>
<comment type="caution">
    <text evidence="4">The sequence shown here is derived from an EMBL/GenBank/DDBJ whole genome shotgun (WGS) entry which is preliminary data.</text>
</comment>
<dbReference type="EMBL" id="JAPHEH010000001">
    <property type="protein sequence ID" value="MDG4476318.1"/>
    <property type="molecule type" value="Genomic_DNA"/>
</dbReference>
<dbReference type="SUPFAM" id="SSF75471">
    <property type="entry name" value="YhbY-like"/>
    <property type="match status" value="1"/>
</dbReference>
<organism evidence="4 5">
    <name type="scientific">Thiovibrio frasassiensis</name>
    <dbReference type="NCBI Taxonomy" id="2984131"/>
    <lineage>
        <taxon>Bacteria</taxon>
        <taxon>Pseudomonadati</taxon>
        <taxon>Thermodesulfobacteriota</taxon>
        <taxon>Desulfobulbia</taxon>
        <taxon>Desulfobulbales</taxon>
        <taxon>Thiovibrionaceae</taxon>
        <taxon>Thiovibrio</taxon>
    </lineage>
</organism>
<dbReference type="InterPro" id="IPR051925">
    <property type="entry name" value="RNA-binding_domain"/>
</dbReference>
<evidence type="ECO:0000313" key="5">
    <source>
        <dbReference type="Proteomes" id="UP001154240"/>
    </source>
</evidence>
<accession>A0A9X4RML9</accession>
<keyword evidence="1 2" id="KW-0694">RNA-binding</keyword>
<dbReference type="PANTHER" id="PTHR40065:SF3">
    <property type="entry name" value="RNA-BINDING PROTEIN YHBY"/>
    <property type="match status" value="1"/>
</dbReference>
<keyword evidence="5" id="KW-1185">Reference proteome</keyword>
<dbReference type="SMART" id="SM01103">
    <property type="entry name" value="CRS1_YhbY"/>
    <property type="match status" value="1"/>
</dbReference>
<evidence type="ECO:0000256" key="2">
    <source>
        <dbReference type="PROSITE-ProRule" id="PRU00626"/>
    </source>
</evidence>
<proteinExistence type="predicted"/>
<name>A0A9X4RML9_9BACT</name>
<dbReference type="PROSITE" id="PS51295">
    <property type="entry name" value="CRM"/>
    <property type="match status" value="1"/>
</dbReference>
<dbReference type="InterPro" id="IPR001890">
    <property type="entry name" value="RNA-binding_CRM"/>
</dbReference>
<sequence length="107" mass="11904">MSKSLYLLGKEARHLRGLGHHLSPLVMIGKDGVTDNLTAALEAVLAAHELVKVKIQDGCPYAREEAAELLAKKTRSRIAQIIGKTFLLFRENKELKDDKKIKMPKGK</sequence>
<reference evidence="4" key="1">
    <citation type="journal article" date="2022" name="bioRxiv">
        <title>Thiovibrio frasassiensisgen. nov., sp. nov., an autotrophic, elemental sulfur disproportionating bacterium isolated from sulfidic karst sediment, and proposal of Thiovibrionaceae fam. nov.</title>
        <authorList>
            <person name="Aronson H."/>
            <person name="Thomas C."/>
            <person name="Bhattacharyya M."/>
            <person name="Eckstein S."/>
            <person name="Jensen S."/>
            <person name="Barco R."/>
            <person name="Macalady J."/>
            <person name="Amend J."/>
        </authorList>
    </citation>
    <scope>NUCLEOTIDE SEQUENCE</scope>
    <source>
        <strain evidence="4">RS19-109</strain>
    </source>
</reference>
<dbReference type="GO" id="GO:0003723">
    <property type="term" value="F:RNA binding"/>
    <property type="evidence" value="ECO:0007669"/>
    <property type="project" value="UniProtKB-UniRule"/>
</dbReference>
<dbReference type="AlphaFoldDB" id="A0A9X4RML9"/>
<protein>
    <submittedName>
        <fullName evidence="4">Ribosome assembly RNA-binding protein YhbY</fullName>
    </submittedName>
</protein>
<evidence type="ECO:0000256" key="1">
    <source>
        <dbReference type="ARBA" id="ARBA00022884"/>
    </source>
</evidence>
<evidence type="ECO:0000259" key="3">
    <source>
        <dbReference type="PROSITE" id="PS51295"/>
    </source>
</evidence>
<dbReference type="InterPro" id="IPR017924">
    <property type="entry name" value="RNA-binding_YhbY"/>
</dbReference>
<dbReference type="PANTHER" id="PTHR40065">
    <property type="entry name" value="RNA-BINDING PROTEIN YHBY"/>
    <property type="match status" value="1"/>
</dbReference>